<dbReference type="EMBL" id="JBHSAC010000018">
    <property type="protein sequence ID" value="MFC3931557.1"/>
    <property type="molecule type" value="Genomic_DNA"/>
</dbReference>
<evidence type="ECO:0000313" key="5">
    <source>
        <dbReference type="EMBL" id="MFC3931557.1"/>
    </source>
</evidence>
<dbReference type="Gene3D" id="3.40.50.300">
    <property type="entry name" value="P-loop containing nucleotide triphosphate hydrolases"/>
    <property type="match status" value="1"/>
</dbReference>
<dbReference type="PROSITE" id="PS00211">
    <property type="entry name" value="ABC_TRANSPORTER_1"/>
    <property type="match status" value="1"/>
</dbReference>
<dbReference type="PANTHER" id="PTHR24220:SF692">
    <property type="entry name" value="ABC TRANSPORTER DOMAIN-CONTAINING PROTEIN"/>
    <property type="match status" value="1"/>
</dbReference>
<dbReference type="GO" id="GO:0005524">
    <property type="term" value="F:ATP binding"/>
    <property type="evidence" value="ECO:0007669"/>
    <property type="project" value="UniProtKB-KW"/>
</dbReference>
<dbReference type="PANTHER" id="PTHR24220">
    <property type="entry name" value="IMPORT ATP-BINDING PROTEIN"/>
    <property type="match status" value="1"/>
</dbReference>
<keyword evidence="3 5" id="KW-0067">ATP-binding</keyword>
<evidence type="ECO:0000313" key="6">
    <source>
        <dbReference type="Proteomes" id="UP001595901"/>
    </source>
</evidence>
<feature type="domain" description="ABC transporter" evidence="4">
    <location>
        <begin position="2"/>
        <end position="239"/>
    </location>
</feature>
<dbReference type="InterPro" id="IPR003593">
    <property type="entry name" value="AAA+_ATPase"/>
</dbReference>
<gene>
    <name evidence="5" type="ORF">ACFOSE_01935</name>
</gene>
<dbReference type="InterPro" id="IPR017871">
    <property type="entry name" value="ABC_transporter-like_CS"/>
</dbReference>
<dbReference type="SUPFAM" id="SSF52540">
    <property type="entry name" value="P-loop containing nucleoside triphosphate hydrolases"/>
    <property type="match status" value="1"/>
</dbReference>
<evidence type="ECO:0000256" key="3">
    <source>
        <dbReference type="ARBA" id="ARBA00022840"/>
    </source>
</evidence>
<dbReference type="InterPro" id="IPR015854">
    <property type="entry name" value="ABC_transpr_LolD-like"/>
</dbReference>
<reference evidence="6" key="1">
    <citation type="journal article" date="2019" name="Int. J. Syst. Evol. Microbiol.">
        <title>The Global Catalogue of Microorganisms (GCM) 10K type strain sequencing project: providing services to taxonomists for standard genome sequencing and annotation.</title>
        <authorList>
            <consortium name="The Broad Institute Genomics Platform"/>
            <consortium name="The Broad Institute Genome Sequencing Center for Infectious Disease"/>
            <person name="Wu L."/>
            <person name="Ma J."/>
        </authorList>
    </citation>
    <scope>NUCLEOTIDE SEQUENCE [LARGE SCALE GENOMIC DNA]</scope>
    <source>
        <strain evidence="6">CCUG 58728</strain>
    </source>
</reference>
<keyword evidence="2" id="KW-0547">Nucleotide-binding</keyword>
<evidence type="ECO:0000259" key="4">
    <source>
        <dbReference type="PROSITE" id="PS50893"/>
    </source>
</evidence>
<name>A0ABV8CZT7_9STRE</name>
<dbReference type="Pfam" id="PF00005">
    <property type="entry name" value="ABC_tran"/>
    <property type="match status" value="1"/>
</dbReference>
<comment type="caution">
    <text evidence="5">The sequence shown here is derived from an EMBL/GenBank/DDBJ whole genome shotgun (WGS) entry which is preliminary data.</text>
</comment>
<organism evidence="5 6">
    <name type="scientific">Streptococcus dentapri</name>
    <dbReference type="NCBI Taxonomy" id="573564"/>
    <lineage>
        <taxon>Bacteria</taxon>
        <taxon>Bacillati</taxon>
        <taxon>Bacillota</taxon>
        <taxon>Bacilli</taxon>
        <taxon>Lactobacillales</taxon>
        <taxon>Streptococcaceae</taxon>
        <taxon>Streptococcus</taxon>
    </lineage>
</organism>
<sequence>MLKVQHLSKFFGKNQVLTDIDLIVQKGDFMTIMGPSGCGKSTLLYQISGLDRDEYEYGEVFINENSLKHLSDSQLSKLRLENMGFVFQKSQFLSDLSIVDNIVLPALQLKKQKKKRIYQRSYELLEMMKISDLAYSTIQQVSGGQLQRANICRALINEPSLIFADEPTGALNSQMSQEVMEIFRKLNEEGKTIVLITHDSHIAAYAKHILFMKDGRIISEITKSTDTDFRNKIEKETKRLGI</sequence>
<dbReference type="PROSITE" id="PS50893">
    <property type="entry name" value="ABC_TRANSPORTER_2"/>
    <property type="match status" value="1"/>
</dbReference>
<dbReference type="RefSeq" id="WP_380429779.1">
    <property type="nucleotide sequence ID" value="NZ_JBHSAC010000018.1"/>
</dbReference>
<dbReference type="SMART" id="SM00382">
    <property type="entry name" value="AAA"/>
    <property type="match status" value="1"/>
</dbReference>
<dbReference type="InterPro" id="IPR017911">
    <property type="entry name" value="MacB-like_ATP-bd"/>
</dbReference>
<dbReference type="CDD" id="cd03255">
    <property type="entry name" value="ABC_MJ0796_LolCDE_FtsE"/>
    <property type="match status" value="1"/>
</dbReference>
<dbReference type="Proteomes" id="UP001595901">
    <property type="component" value="Unassembled WGS sequence"/>
</dbReference>
<accession>A0ABV8CZT7</accession>
<proteinExistence type="predicted"/>
<keyword evidence="1" id="KW-0813">Transport</keyword>
<evidence type="ECO:0000256" key="1">
    <source>
        <dbReference type="ARBA" id="ARBA00022448"/>
    </source>
</evidence>
<evidence type="ECO:0000256" key="2">
    <source>
        <dbReference type="ARBA" id="ARBA00022741"/>
    </source>
</evidence>
<dbReference type="InterPro" id="IPR027417">
    <property type="entry name" value="P-loop_NTPase"/>
</dbReference>
<protein>
    <submittedName>
        <fullName evidence="5">ABC transporter ATP-binding protein</fullName>
    </submittedName>
</protein>
<keyword evidence="6" id="KW-1185">Reference proteome</keyword>
<dbReference type="InterPro" id="IPR003439">
    <property type="entry name" value="ABC_transporter-like_ATP-bd"/>
</dbReference>